<dbReference type="PROSITE" id="PS51450">
    <property type="entry name" value="LRR"/>
    <property type="match status" value="2"/>
</dbReference>
<organism evidence="5 6">
    <name type="scientific">Bifidobacterium aemilianum</name>
    <dbReference type="NCBI Taxonomy" id="2493120"/>
    <lineage>
        <taxon>Bacteria</taxon>
        <taxon>Bacillati</taxon>
        <taxon>Actinomycetota</taxon>
        <taxon>Actinomycetes</taxon>
        <taxon>Bifidobacteriales</taxon>
        <taxon>Bifidobacteriaceae</taxon>
        <taxon>Bifidobacterium</taxon>
    </lineage>
</organism>
<evidence type="ECO:0000256" key="1">
    <source>
        <dbReference type="ARBA" id="ARBA00004196"/>
    </source>
</evidence>
<dbReference type="SUPFAM" id="SSF52075">
    <property type="entry name" value="Outer arm dynein light chain 1"/>
    <property type="match status" value="1"/>
</dbReference>
<dbReference type="InterPro" id="IPR032675">
    <property type="entry name" value="LRR_dom_sf"/>
</dbReference>
<accession>A0A366K7K6</accession>
<reference evidence="5 6" key="1">
    <citation type="submission" date="2017-10" db="EMBL/GenBank/DDBJ databases">
        <title>Bifidobacterium xylocopum sp. nov. and Bifidobacterium aemilianum sp. nov., from the carpenter bee (Xylocopa violacea) digestive tract.</title>
        <authorList>
            <person name="Alberoni D."/>
            <person name="Baffoni L."/>
            <person name="Di Gioia D."/>
            <person name="Gaggia F."/>
            <person name="Biavati B."/>
        </authorList>
    </citation>
    <scope>NUCLEOTIDE SEQUENCE [LARGE SCALE GENOMIC DNA]</scope>
    <source>
        <strain evidence="5 6">XV10</strain>
    </source>
</reference>
<dbReference type="EMBL" id="PDCG01000004">
    <property type="protein sequence ID" value="RBP97730.1"/>
    <property type="molecule type" value="Genomic_DNA"/>
</dbReference>
<dbReference type="Gene3D" id="2.60.40.4270">
    <property type="entry name" value="Listeria-Bacteroides repeat domain"/>
    <property type="match status" value="4"/>
</dbReference>
<evidence type="ECO:0000313" key="6">
    <source>
        <dbReference type="Proteomes" id="UP000252530"/>
    </source>
</evidence>
<name>A0A366K7K6_9BIFI</name>
<dbReference type="Gene3D" id="3.80.10.10">
    <property type="entry name" value="Ribonuclease Inhibitor"/>
    <property type="match status" value="1"/>
</dbReference>
<dbReference type="PANTHER" id="PTHR46652:SF3">
    <property type="entry name" value="LEUCINE-RICH REPEAT-CONTAINING PROTEIN 9"/>
    <property type="match status" value="1"/>
</dbReference>
<feature type="non-terminal residue" evidence="5">
    <location>
        <position position="666"/>
    </location>
</feature>
<dbReference type="GO" id="GO:0030313">
    <property type="term" value="C:cell envelope"/>
    <property type="evidence" value="ECO:0007669"/>
    <property type="project" value="UniProtKB-SubCell"/>
</dbReference>
<evidence type="ECO:0000256" key="3">
    <source>
        <dbReference type="ARBA" id="ARBA00022737"/>
    </source>
</evidence>
<dbReference type="InterPro" id="IPR013378">
    <property type="entry name" value="InlB-like_B-rpt"/>
</dbReference>
<keyword evidence="6" id="KW-1185">Reference proteome</keyword>
<keyword evidence="3" id="KW-0677">Repeat</keyword>
<dbReference type="AlphaFoldDB" id="A0A366K7K6"/>
<dbReference type="Pfam" id="PF09479">
    <property type="entry name" value="Flg_new"/>
    <property type="match status" value="3"/>
</dbReference>
<dbReference type="InterPro" id="IPR025875">
    <property type="entry name" value="Leu-rich_rpt_4"/>
</dbReference>
<evidence type="ECO:0000256" key="2">
    <source>
        <dbReference type="ARBA" id="ARBA00022614"/>
    </source>
</evidence>
<dbReference type="NCBIfam" id="TIGR02543">
    <property type="entry name" value="List_Bact_rpt"/>
    <property type="match status" value="1"/>
</dbReference>
<sequence>MNTAGKPVASHSGTSGSKPSDGSPATPPNGQLGLAPENGLGLAHDTLGLSPRGNHGLVRGLGCIADYNTFSDCMPDPNLAKAVAEALHGVGTDPDTTTITSADLATTSLNLNGKHIANLYGIQAFTKLTKLDLGSNDITDVSPLGTGSLSKLRKLWLDQNHITDLMPLGNLYPQGNSGPAARLPALASLDATGQSIVKPDLLADPTQSLTLGPAKATYLYDTYFAVPSTDSNYGGRVPIPPATSPLTNVTWISSIGSIFNPRNWPTGHPSITNTSPAAGAGTMVWAQRKPGTYTFGFSLLGDPGLPANSNGVAMNFSGSFTQKVYKYTITFDPQNGQPVWTEHVGNKGTRPSPDPTRPGYQFMGWWTAPTGGSLWDFNDDLGESRTLYGQWAKIPTVTFHPGNGDPDTSVTLPTVGSTTASVMPATPSKPHQAFAGWFTAPSGGTLWSTGTPVNTDLDLYARWVPIRHTVTIDQNGGHGAPTSLTVNEGQPIGTLTTSKEGHHLTGWTDTATGNPWNTMSDPVLAPMTIKAKWEADQYTVRFANPDSNTTPPADQSVPFGSGPTYQSAPTAPNYPNEEPPAFDGWYTSGNHRWRFGVDTIGHDQVADPHIMVLTAHWTHRVKISYDLGQAAGDLSITAQTIDKDTTLNAPTPGAWSHGTFNGWYTD</sequence>
<dbReference type="InterPro" id="IPR042229">
    <property type="entry name" value="Listeria/Bacterioides_rpt_sf"/>
</dbReference>
<proteinExistence type="predicted"/>
<feature type="compositionally biased region" description="Polar residues" evidence="4">
    <location>
        <begin position="11"/>
        <end position="20"/>
    </location>
</feature>
<protein>
    <submittedName>
        <fullName evidence="5">Uncharacterized protein</fullName>
    </submittedName>
</protein>
<gene>
    <name evidence="5" type="ORF">CRD60_05735</name>
</gene>
<dbReference type="PANTHER" id="PTHR46652">
    <property type="entry name" value="LEUCINE-RICH REPEAT AND IQ DOMAIN-CONTAINING PROTEIN 1-RELATED"/>
    <property type="match status" value="1"/>
</dbReference>
<dbReference type="Proteomes" id="UP000252530">
    <property type="component" value="Unassembled WGS sequence"/>
</dbReference>
<evidence type="ECO:0000256" key="4">
    <source>
        <dbReference type="SAM" id="MobiDB-lite"/>
    </source>
</evidence>
<comment type="caution">
    <text evidence="5">The sequence shown here is derived from an EMBL/GenBank/DDBJ whole genome shotgun (WGS) entry which is preliminary data.</text>
</comment>
<dbReference type="InterPro" id="IPR050836">
    <property type="entry name" value="SDS22/Internalin_LRR"/>
</dbReference>
<dbReference type="InterPro" id="IPR001611">
    <property type="entry name" value="Leu-rich_rpt"/>
</dbReference>
<comment type="subcellular location">
    <subcellularLocation>
        <location evidence="1">Cell envelope</location>
    </subcellularLocation>
</comment>
<feature type="region of interest" description="Disordered" evidence="4">
    <location>
        <begin position="1"/>
        <end position="39"/>
    </location>
</feature>
<evidence type="ECO:0000313" key="5">
    <source>
        <dbReference type="EMBL" id="RBP97730.1"/>
    </source>
</evidence>
<keyword evidence="2" id="KW-0433">Leucine-rich repeat</keyword>
<dbReference type="Pfam" id="PF12799">
    <property type="entry name" value="LRR_4"/>
    <property type="match status" value="1"/>
</dbReference>